<proteinExistence type="inferred from homology"/>
<evidence type="ECO:0000313" key="9">
    <source>
        <dbReference type="EMBL" id="MFB9886706.1"/>
    </source>
</evidence>
<dbReference type="Proteomes" id="UP001589628">
    <property type="component" value="Unassembled WGS sequence"/>
</dbReference>
<protein>
    <submittedName>
        <fullName evidence="9">FecCD family ABC transporter permease</fullName>
    </submittedName>
</protein>
<sequence length="333" mass="35639">MQGYLTSARPWPKLGLTLLLTLLLALGLGAFQLPWQQLSSEGWQPLHWQVLLHIRLPRILMALLIGAALAISGAAMQGLFRNPLADPGLLGVASGAALGAAAVIVLLPDLGSWLSFYAMSLAAFGGGLLCCWLIFKLARQHNWISVAQLLLAGIAINALVGSATGFLTYLSDDQQLRTLTFWAMGSLGGSLWPVVGVAASLLLPCCWLLQRQSHALNLLLLGEQEARLLGLDSERAKRRLVWLCAACVGVCVACSGLIGFIGLMVPHLARLAWGADHRLLLPSSALLGAVLLLLADTLARTLLSPQELPVGLLTSLLGGPFFLWLLLRQFKDQ</sequence>
<evidence type="ECO:0000256" key="1">
    <source>
        <dbReference type="ARBA" id="ARBA00004651"/>
    </source>
</evidence>
<name>A0ABV5ZBR6_9GAMM</name>
<keyword evidence="10" id="KW-1185">Reference proteome</keyword>
<feature type="transmembrane region" description="Helical" evidence="8">
    <location>
        <begin position="310"/>
        <end position="327"/>
    </location>
</feature>
<dbReference type="Gene3D" id="1.10.3470.10">
    <property type="entry name" value="ABC transporter involved in vitamin B12 uptake, BtuC"/>
    <property type="match status" value="1"/>
</dbReference>
<feature type="transmembrane region" description="Helical" evidence="8">
    <location>
        <begin position="147"/>
        <end position="170"/>
    </location>
</feature>
<evidence type="ECO:0000256" key="7">
    <source>
        <dbReference type="ARBA" id="ARBA00023136"/>
    </source>
</evidence>
<evidence type="ECO:0000256" key="5">
    <source>
        <dbReference type="ARBA" id="ARBA00022692"/>
    </source>
</evidence>
<feature type="transmembrane region" description="Helical" evidence="8">
    <location>
        <begin position="240"/>
        <end position="265"/>
    </location>
</feature>
<evidence type="ECO:0000256" key="2">
    <source>
        <dbReference type="ARBA" id="ARBA00007935"/>
    </source>
</evidence>
<evidence type="ECO:0000256" key="3">
    <source>
        <dbReference type="ARBA" id="ARBA00022448"/>
    </source>
</evidence>
<feature type="transmembrane region" description="Helical" evidence="8">
    <location>
        <begin position="56"/>
        <end position="76"/>
    </location>
</feature>
<feature type="transmembrane region" description="Helical" evidence="8">
    <location>
        <begin position="190"/>
        <end position="209"/>
    </location>
</feature>
<evidence type="ECO:0000256" key="8">
    <source>
        <dbReference type="SAM" id="Phobius"/>
    </source>
</evidence>
<dbReference type="RefSeq" id="WP_027312436.1">
    <property type="nucleotide sequence ID" value="NZ_JBHLZN010000003.1"/>
</dbReference>
<keyword evidence="4" id="KW-1003">Cell membrane</keyword>
<keyword evidence="5 8" id="KW-0812">Transmembrane</keyword>
<dbReference type="PANTHER" id="PTHR30472:SF25">
    <property type="entry name" value="ABC TRANSPORTER PERMEASE PROTEIN MJ0876-RELATED"/>
    <property type="match status" value="1"/>
</dbReference>
<keyword evidence="6 8" id="KW-1133">Transmembrane helix</keyword>
<feature type="transmembrane region" description="Helical" evidence="8">
    <location>
        <begin position="113"/>
        <end position="135"/>
    </location>
</feature>
<evidence type="ECO:0000256" key="4">
    <source>
        <dbReference type="ARBA" id="ARBA00022475"/>
    </source>
</evidence>
<dbReference type="CDD" id="cd06550">
    <property type="entry name" value="TM_ABC_iron-siderophores_like"/>
    <property type="match status" value="1"/>
</dbReference>
<dbReference type="SUPFAM" id="SSF81345">
    <property type="entry name" value="ABC transporter involved in vitamin B12 uptake, BtuC"/>
    <property type="match status" value="1"/>
</dbReference>
<evidence type="ECO:0000256" key="6">
    <source>
        <dbReference type="ARBA" id="ARBA00022989"/>
    </source>
</evidence>
<keyword evidence="3" id="KW-0813">Transport</keyword>
<comment type="similarity">
    <text evidence="2">Belongs to the binding-protein-dependent transport system permease family. FecCD subfamily.</text>
</comment>
<gene>
    <name evidence="9" type="ORF">ACFFLH_09810</name>
</gene>
<dbReference type="InterPro" id="IPR037294">
    <property type="entry name" value="ABC_BtuC-like"/>
</dbReference>
<feature type="transmembrane region" description="Helical" evidence="8">
    <location>
        <begin position="88"/>
        <end position="107"/>
    </location>
</feature>
<dbReference type="InterPro" id="IPR000522">
    <property type="entry name" value="ABC_transptr_permease_BtuC"/>
</dbReference>
<accession>A0ABV5ZBR6</accession>
<keyword evidence="7 8" id="KW-0472">Membrane</keyword>
<comment type="caution">
    <text evidence="9">The sequence shown here is derived from an EMBL/GenBank/DDBJ whole genome shotgun (WGS) entry which is preliminary data.</text>
</comment>
<dbReference type="EMBL" id="JBHLZN010000003">
    <property type="protein sequence ID" value="MFB9886706.1"/>
    <property type="molecule type" value="Genomic_DNA"/>
</dbReference>
<comment type="subcellular location">
    <subcellularLocation>
        <location evidence="1">Cell membrane</location>
        <topology evidence="1">Multi-pass membrane protein</topology>
    </subcellularLocation>
</comment>
<dbReference type="PANTHER" id="PTHR30472">
    <property type="entry name" value="FERRIC ENTEROBACTIN TRANSPORT SYSTEM PERMEASE PROTEIN"/>
    <property type="match status" value="1"/>
</dbReference>
<organism evidence="9 10">
    <name type="scientific">Balneatrix alpica</name>
    <dbReference type="NCBI Taxonomy" id="75684"/>
    <lineage>
        <taxon>Bacteria</taxon>
        <taxon>Pseudomonadati</taxon>
        <taxon>Pseudomonadota</taxon>
        <taxon>Gammaproteobacteria</taxon>
        <taxon>Oceanospirillales</taxon>
        <taxon>Balneatrichaceae</taxon>
        <taxon>Balneatrix</taxon>
    </lineage>
</organism>
<dbReference type="Pfam" id="PF01032">
    <property type="entry name" value="FecCD"/>
    <property type="match status" value="1"/>
</dbReference>
<reference evidence="9 10" key="1">
    <citation type="submission" date="2024-09" db="EMBL/GenBank/DDBJ databases">
        <authorList>
            <person name="Sun Q."/>
            <person name="Mori K."/>
        </authorList>
    </citation>
    <scope>NUCLEOTIDE SEQUENCE [LARGE SCALE GENOMIC DNA]</scope>
    <source>
        <strain evidence="9 10">ATCC 51285</strain>
    </source>
</reference>
<evidence type="ECO:0000313" key="10">
    <source>
        <dbReference type="Proteomes" id="UP001589628"/>
    </source>
</evidence>